<feature type="compositionally biased region" description="Basic and acidic residues" evidence="1">
    <location>
        <begin position="336"/>
        <end position="355"/>
    </location>
</feature>
<feature type="compositionally biased region" description="Basic and acidic residues" evidence="1">
    <location>
        <begin position="179"/>
        <end position="192"/>
    </location>
</feature>
<accession>A0A2K1QNK5</accession>
<gene>
    <name evidence="2" type="ORF">CAC42_4670</name>
</gene>
<feature type="region of interest" description="Disordered" evidence="1">
    <location>
        <begin position="1"/>
        <end position="28"/>
    </location>
</feature>
<feature type="compositionally biased region" description="Basic and acidic residues" evidence="1">
    <location>
        <begin position="45"/>
        <end position="60"/>
    </location>
</feature>
<name>A0A2K1QNK5_9PEZI</name>
<feature type="compositionally biased region" description="Basic and acidic residues" evidence="1">
    <location>
        <begin position="102"/>
        <end position="111"/>
    </location>
</feature>
<keyword evidence="3" id="KW-1185">Reference proteome</keyword>
<evidence type="ECO:0000313" key="2">
    <source>
        <dbReference type="EMBL" id="PNS16706.1"/>
    </source>
</evidence>
<comment type="caution">
    <text evidence="2">The sequence shown here is derived from an EMBL/GenBank/DDBJ whole genome shotgun (WGS) entry which is preliminary data.</text>
</comment>
<feature type="region of interest" description="Disordered" evidence="1">
    <location>
        <begin position="326"/>
        <end position="403"/>
    </location>
</feature>
<proteinExistence type="predicted"/>
<dbReference type="OrthoDB" id="3890363at2759"/>
<feature type="region of interest" description="Disordered" evidence="1">
    <location>
        <begin position="147"/>
        <end position="272"/>
    </location>
</feature>
<dbReference type="InParanoid" id="A0A2K1QNK5"/>
<dbReference type="Proteomes" id="UP000243797">
    <property type="component" value="Unassembled WGS sequence"/>
</dbReference>
<evidence type="ECO:0000313" key="3">
    <source>
        <dbReference type="Proteomes" id="UP000243797"/>
    </source>
</evidence>
<feature type="compositionally biased region" description="Basic and acidic residues" evidence="1">
    <location>
        <begin position="147"/>
        <end position="156"/>
    </location>
</feature>
<dbReference type="GO" id="GO:0032259">
    <property type="term" value="P:methylation"/>
    <property type="evidence" value="ECO:0007669"/>
    <property type="project" value="UniProtKB-KW"/>
</dbReference>
<dbReference type="EMBL" id="NKHZ01000055">
    <property type="protein sequence ID" value="PNS16706.1"/>
    <property type="molecule type" value="Genomic_DNA"/>
</dbReference>
<keyword evidence="2" id="KW-0489">Methyltransferase</keyword>
<sequence>MATVALYRPESFDLPPVERPSRPSDGLDINELCRRLESYRLETKMEQVRQRSKRLQDKRSSTMTYQPRYASRLSLHSSDMLRPATSCAGDKSRRQSRYMTSGDEKSDRSDKSDEDDRVDSGRSSQWLNPKQLLAAREKGLSEAETAYRLRAERTKEDEEYAAARKRSARRSFLSPGPTPDRHASTASRRRESSVSPPPVIPEGKEKKNRPLTTAFENLTMPDLRSLVVPPVPRNPYAGQEDGAEPTKEKKKKKNFLPPARDRNDWSQKSQSCAVDDADRASFMAKLNRRRSRFVPIVVPAEQTGSSSSIIGGDRSAAVVVVEGGELRTRPTGKVAAAEERARDRRRLEQKGEKRRPGLLTSWSADSALDVRRGREAKEAERNQDKSTPKRRKSLFDLFRRRKE</sequence>
<keyword evidence="2" id="KW-0808">Transferase</keyword>
<evidence type="ECO:0000256" key="1">
    <source>
        <dbReference type="SAM" id="MobiDB-lite"/>
    </source>
</evidence>
<organism evidence="2 3">
    <name type="scientific">Sphaceloma murrayae</name>
    <dbReference type="NCBI Taxonomy" id="2082308"/>
    <lineage>
        <taxon>Eukaryota</taxon>
        <taxon>Fungi</taxon>
        <taxon>Dikarya</taxon>
        <taxon>Ascomycota</taxon>
        <taxon>Pezizomycotina</taxon>
        <taxon>Dothideomycetes</taxon>
        <taxon>Dothideomycetidae</taxon>
        <taxon>Myriangiales</taxon>
        <taxon>Elsinoaceae</taxon>
        <taxon>Sphaceloma</taxon>
    </lineage>
</organism>
<feature type="region of interest" description="Disordered" evidence="1">
    <location>
        <begin position="45"/>
        <end position="131"/>
    </location>
</feature>
<dbReference type="AlphaFoldDB" id="A0A2K1QNK5"/>
<dbReference type="GO" id="GO:0008168">
    <property type="term" value="F:methyltransferase activity"/>
    <property type="evidence" value="ECO:0007669"/>
    <property type="project" value="UniProtKB-KW"/>
</dbReference>
<protein>
    <submittedName>
        <fullName evidence="2">Histone-lysine N-methyltransferase set9</fullName>
    </submittedName>
</protein>
<reference evidence="2 3" key="1">
    <citation type="submission" date="2017-06" db="EMBL/GenBank/DDBJ databases">
        <title>Draft genome sequence of a variant of Elsinoe murrayae.</title>
        <authorList>
            <person name="Cheng Q."/>
        </authorList>
    </citation>
    <scope>NUCLEOTIDE SEQUENCE [LARGE SCALE GENOMIC DNA]</scope>
    <source>
        <strain evidence="2 3">CQ-2017a</strain>
    </source>
</reference>
<feature type="compositionally biased region" description="Basic and acidic residues" evidence="1">
    <location>
        <begin position="368"/>
        <end position="403"/>
    </location>
</feature>